<feature type="transmembrane region" description="Helical" evidence="8">
    <location>
        <begin position="86"/>
        <end position="105"/>
    </location>
</feature>
<evidence type="ECO:0000256" key="8">
    <source>
        <dbReference type="RuleBase" id="RU369017"/>
    </source>
</evidence>
<keyword evidence="6 8" id="KW-0406">Ion transport</keyword>
<accession>A0A9P1H2U3</accession>
<sequence length="347" mass="38432">MITITHIATRMTILTTILILFPTRIPMTILMTTPTTMPTGTPMEARTREKDSRRIFYYMCLNVSFMAVQGFYGYVTDSLGLLSDTVHMFFDCVALLVGLVAAVASKWPRSRRFPYGLGKMETLSGFANGILLILLSVEITFEAVERIWDGSRPKRLGELLINMHGIYLHILADTLGSASVIVSTILTHFTNWGGWDPTASVFISVLIFLSARPLVISSAKRLLLSVPDDVEYNLRNILAGISQQRGVVGCAVPKFWLDDRDASGDDKKEKAELETVGSLSGRKLLGIVHVVAGRGSSMDEVRDRVREFLLRNGLDVVVQVEREGDSTCWCGFGRINGSRNPNGQKLL</sequence>
<dbReference type="GO" id="GO:0006882">
    <property type="term" value="P:intracellular zinc ion homeostasis"/>
    <property type="evidence" value="ECO:0007669"/>
    <property type="project" value="InterPro"/>
</dbReference>
<name>A0A9P1H2U3_9PEZI</name>
<comment type="function">
    <text evidence="8">Functions as a zinc transporter.</text>
</comment>
<keyword evidence="4 8" id="KW-0812">Transmembrane</keyword>
<dbReference type="GO" id="GO:0005794">
    <property type="term" value="C:Golgi apparatus"/>
    <property type="evidence" value="ECO:0007669"/>
    <property type="project" value="TreeGrafter"/>
</dbReference>
<dbReference type="GO" id="GO:0005789">
    <property type="term" value="C:endoplasmic reticulum membrane"/>
    <property type="evidence" value="ECO:0007669"/>
    <property type="project" value="UniProtKB-SubCell"/>
</dbReference>
<evidence type="ECO:0000256" key="1">
    <source>
        <dbReference type="ARBA" id="ARBA00004141"/>
    </source>
</evidence>
<evidence type="ECO:0000313" key="10">
    <source>
        <dbReference type="EMBL" id="CAI4214907.1"/>
    </source>
</evidence>
<keyword evidence="3 8" id="KW-0813">Transport</keyword>
<feature type="domain" description="Cation efflux protein transmembrane" evidence="9">
    <location>
        <begin position="56"/>
        <end position="151"/>
    </location>
</feature>
<evidence type="ECO:0000256" key="5">
    <source>
        <dbReference type="ARBA" id="ARBA00022989"/>
    </source>
</evidence>
<evidence type="ECO:0000256" key="2">
    <source>
        <dbReference type="ARBA" id="ARBA00008873"/>
    </source>
</evidence>
<keyword evidence="7 8" id="KW-0472">Membrane</keyword>
<comment type="similarity">
    <text evidence="2 8">Belongs to the cation diffusion facilitator (CDF) transporter (TC 2.A.4) family. SLC30A subfamily.</text>
</comment>
<feature type="transmembrane region" description="Helical" evidence="8">
    <location>
        <begin position="12"/>
        <end position="35"/>
    </location>
</feature>
<comment type="subcellular location">
    <subcellularLocation>
        <location evidence="8">Endoplasmic reticulum membrane</location>
        <topology evidence="8">Multi-pass membrane protein</topology>
    </subcellularLocation>
    <subcellularLocation>
        <location evidence="1">Membrane</location>
        <topology evidence="1">Multi-pass membrane protein</topology>
    </subcellularLocation>
</comment>
<dbReference type="GO" id="GO:0005385">
    <property type="term" value="F:zinc ion transmembrane transporter activity"/>
    <property type="evidence" value="ECO:0007669"/>
    <property type="project" value="UniProtKB-UniRule"/>
</dbReference>
<comment type="caution">
    <text evidence="10">The sequence shown here is derived from an EMBL/GenBank/DDBJ whole genome shotgun (WGS) entry which is preliminary data.</text>
</comment>
<evidence type="ECO:0000256" key="4">
    <source>
        <dbReference type="ARBA" id="ARBA00022692"/>
    </source>
</evidence>
<keyword evidence="11" id="KW-1185">Reference proteome</keyword>
<dbReference type="Pfam" id="PF01545">
    <property type="entry name" value="Cation_efflux"/>
    <property type="match status" value="2"/>
</dbReference>
<dbReference type="OrthoDB" id="78669at2759"/>
<feature type="transmembrane region" description="Helical" evidence="8">
    <location>
        <begin position="55"/>
        <end position="74"/>
    </location>
</feature>
<dbReference type="NCBIfam" id="TIGR01297">
    <property type="entry name" value="CDF"/>
    <property type="match status" value="1"/>
</dbReference>
<feature type="transmembrane region" description="Helical" evidence="8">
    <location>
        <begin position="125"/>
        <end position="144"/>
    </location>
</feature>
<dbReference type="GO" id="GO:0031410">
    <property type="term" value="C:cytoplasmic vesicle"/>
    <property type="evidence" value="ECO:0007669"/>
    <property type="project" value="TreeGrafter"/>
</dbReference>
<dbReference type="InterPro" id="IPR045316">
    <property type="entry name" value="Msc2-like"/>
</dbReference>
<dbReference type="InterPro" id="IPR002524">
    <property type="entry name" value="Cation_efflux"/>
</dbReference>
<dbReference type="InterPro" id="IPR027469">
    <property type="entry name" value="Cation_efflux_TMD_sf"/>
</dbReference>
<organism evidence="10 11">
    <name type="scientific">Parascedosporium putredinis</name>
    <dbReference type="NCBI Taxonomy" id="1442378"/>
    <lineage>
        <taxon>Eukaryota</taxon>
        <taxon>Fungi</taxon>
        <taxon>Dikarya</taxon>
        <taxon>Ascomycota</taxon>
        <taxon>Pezizomycotina</taxon>
        <taxon>Sordariomycetes</taxon>
        <taxon>Hypocreomycetidae</taxon>
        <taxon>Microascales</taxon>
        <taxon>Microascaceae</taxon>
        <taxon>Parascedosporium</taxon>
    </lineage>
</organism>
<feature type="domain" description="Cation efflux protein transmembrane" evidence="9">
    <location>
        <begin position="161"/>
        <end position="223"/>
    </location>
</feature>
<proteinExistence type="inferred from homology"/>
<feature type="transmembrane region" description="Helical" evidence="8">
    <location>
        <begin position="165"/>
        <end position="186"/>
    </location>
</feature>
<dbReference type="PANTHER" id="PTHR45755">
    <property type="match status" value="1"/>
</dbReference>
<dbReference type="PANTHER" id="PTHR45755:SF4">
    <property type="entry name" value="ZINC TRANSPORTER 7"/>
    <property type="match status" value="1"/>
</dbReference>
<dbReference type="SUPFAM" id="SSF161111">
    <property type="entry name" value="Cation efflux protein transmembrane domain-like"/>
    <property type="match status" value="1"/>
</dbReference>
<evidence type="ECO:0000256" key="3">
    <source>
        <dbReference type="ARBA" id="ARBA00022448"/>
    </source>
</evidence>
<evidence type="ECO:0000256" key="7">
    <source>
        <dbReference type="ARBA" id="ARBA00023136"/>
    </source>
</evidence>
<keyword evidence="5 8" id="KW-1133">Transmembrane helix</keyword>
<dbReference type="GO" id="GO:1904257">
    <property type="term" value="P:zinc ion import into Golgi lumen"/>
    <property type="evidence" value="ECO:0007669"/>
    <property type="project" value="TreeGrafter"/>
</dbReference>
<dbReference type="Gene3D" id="1.20.1510.10">
    <property type="entry name" value="Cation efflux protein transmembrane domain"/>
    <property type="match status" value="2"/>
</dbReference>
<evidence type="ECO:0000259" key="9">
    <source>
        <dbReference type="Pfam" id="PF01545"/>
    </source>
</evidence>
<dbReference type="EMBL" id="CALLCH030000012">
    <property type="protein sequence ID" value="CAI4214907.1"/>
    <property type="molecule type" value="Genomic_DNA"/>
</dbReference>
<reference evidence="10" key="1">
    <citation type="submission" date="2022-11" db="EMBL/GenBank/DDBJ databases">
        <authorList>
            <person name="Scott C."/>
            <person name="Bruce N."/>
        </authorList>
    </citation>
    <scope>NUCLEOTIDE SEQUENCE</scope>
</reference>
<keyword evidence="8" id="KW-0256">Endoplasmic reticulum</keyword>
<feature type="transmembrane region" description="Helical" evidence="8">
    <location>
        <begin position="198"/>
        <end position="215"/>
    </location>
</feature>
<protein>
    <recommendedName>
        <fullName evidence="8">Zinc transporter</fullName>
    </recommendedName>
</protein>
<dbReference type="Proteomes" id="UP000838763">
    <property type="component" value="Unassembled WGS sequence"/>
</dbReference>
<dbReference type="InterPro" id="IPR058533">
    <property type="entry name" value="Cation_efflux_TM"/>
</dbReference>
<evidence type="ECO:0000313" key="11">
    <source>
        <dbReference type="Proteomes" id="UP000838763"/>
    </source>
</evidence>
<evidence type="ECO:0000256" key="6">
    <source>
        <dbReference type="ARBA" id="ARBA00023065"/>
    </source>
</evidence>
<gene>
    <name evidence="10" type="ORF">PPNO1_LOCUS4635</name>
</gene>
<dbReference type="AlphaFoldDB" id="A0A9P1H2U3"/>